<accession>A0ABY7NHI5</accession>
<gene>
    <name evidence="2" type="ORF">PBT88_12360</name>
</gene>
<protein>
    <recommendedName>
        <fullName evidence="4">Tetratricopeptide repeat protein</fullName>
    </recommendedName>
</protein>
<dbReference type="InterPro" id="IPR019734">
    <property type="entry name" value="TPR_rpt"/>
</dbReference>
<evidence type="ECO:0000313" key="2">
    <source>
        <dbReference type="EMBL" id="WBO20997.1"/>
    </source>
</evidence>
<feature type="chain" id="PRO_5045544049" description="Tetratricopeptide repeat protein" evidence="1">
    <location>
        <begin position="20"/>
        <end position="432"/>
    </location>
</feature>
<dbReference type="RefSeq" id="WP_270075647.1">
    <property type="nucleotide sequence ID" value="NZ_CP115174.1"/>
</dbReference>
<dbReference type="EMBL" id="CP115174">
    <property type="protein sequence ID" value="WBO20997.1"/>
    <property type="molecule type" value="Genomic_DNA"/>
</dbReference>
<evidence type="ECO:0008006" key="4">
    <source>
        <dbReference type="Google" id="ProtNLM"/>
    </source>
</evidence>
<sequence length="432" mass="44835">MKFASTTALATALALGAVAAMGVTPAVAKKADAAAAPKANYSDGFRKTAPALQEAITKKDYAAAKAALPAAQAAATTDDDKYAVATMQLQIAQGTNDSAGVSAAADAMLATGKAPAPLQIELYTVQAQNAFNNGKLDAADRAFTQVNTLKPNDPEVLISLAAVKSRENQSPAALQYVDQAIQAKKATGQPVDEDWYRRALSIAYDGKQPAGVIKYGQQLVDAYPRADIWRIALQTYRDTTTLDPQVDLDALRLMRATKSLAGERDYYEYANTALNKGFPGEAKAVIDQGMSSNMVDNKALATSKALAEIKAVAGPKIAADKADLPVSEKKARAAADGKQALLIGDAYMGYGQYAQAVELYKIALQKGGVDANLVNLHMGESLAQSGQGPAAATALATVTGPNQVLAQYWAIFATKGSAPAAAPAAPAAPAAQ</sequence>
<evidence type="ECO:0000313" key="3">
    <source>
        <dbReference type="Proteomes" id="UP001210865"/>
    </source>
</evidence>
<dbReference type="SMART" id="SM00028">
    <property type="entry name" value="TPR"/>
    <property type="match status" value="3"/>
</dbReference>
<dbReference type="SUPFAM" id="SSF48452">
    <property type="entry name" value="TPR-like"/>
    <property type="match status" value="1"/>
</dbReference>
<keyword evidence="3" id="KW-1185">Reference proteome</keyword>
<keyword evidence="1" id="KW-0732">Signal</keyword>
<dbReference type="Proteomes" id="UP001210865">
    <property type="component" value="Chromosome"/>
</dbReference>
<proteinExistence type="predicted"/>
<evidence type="ECO:0000256" key="1">
    <source>
        <dbReference type="SAM" id="SignalP"/>
    </source>
</evidence>
<organism evidence="2 3">
    <name type="scientific">Sphingomonas abietis</name>
    <dbReference type="NCBI Taxonomy" id="3012344"/>
    <lineage>
        <taxon>Bacteria</taxon>
        <taxon>Pseudomonadati</taxon>
        <taxon>Pseudomonadota</taxon>
        <taxon>Alphaproteobacteria</taxon>
        <taxon>Sphingomonadales</taxon>
        <taxon>Sphingomonadaceae</taxon>
        <taxon>Sphingomonas</taxon>
    </lineage>
</organism>
<dbReference type="InterPro" id="IPR011990">
    <property type="entry name" value="TPR-like_helical_dom_sf"/>
</dbReference>
<feature type="signal peptide" evidence="1">
    <location>
        <begin position="1"/>
        <end position="19"/>
    </location>
</feature>
<name>A0ABY7NHI5_9SPHN</name>
<dbReference type="Gene3D" id="1.25.40.10">
    <property type="entry name" value="Tetratricopeptide repeat domain"/>
    <property type="match status" value="1"/>
</dbReference>
<reference evidence="2 3" key="1">
    <citation type="submission" date="2022-12" db="EMBL/GenBank/DDBJ databases">
        <title>Sphingomonas abieness sp. nov., an endophytic bacterium isolated from Abies koreana.</title>
        <authorList>
            <person name="Jiang L."/>
            <person name="Lee J."/>
        </authorList>
    </citation>
    <scope>NUCLEOTIDE SEQUENCE [LARGE SCALE GENOMIC DNA]</scope>
    <source>
        <strain evidence="3">PAMB 00755</strain>
    </source>
</reference>